<evidence type="ECO:0000313" key="1">
    <source>
        <dbReference type="EMBL" id="KAH9522582.1"/>
    </source>
</evidence>
<reference evidence="1" key="2">
    <citation type="journal article" date="2022" name="Res Sq">
        <title>Comparative Genomics Reveals Insights into the Divergent Evolution of Astigmatic Mites and Household Pest Adaptations.</title>
        <authorList>
            <person name="Xiong Q."/>
            <person name="Wan A.T.-Y."/>
            <person name="Liu X.-Y."/>
            <person name="Fung C.S.-H."/>
            <person name="Xiao X."/>
            <person name="Malainual N."/>
            <person name="Hou J."/>
            <person name="Wang L."/>
            <person name="Wang M."/>
            <person name="Yang K."/>
            <person name="Cui Y."/>
            <person name="Leung E."/>
            <person name="Nong W."/>
            <person name="Shin S.-K."/>
            <person name="Au S."/>
            <person name="Jeong K.Y."/>
            <person name="Chew F.T."/>
            <person name="Hui J."/>
            <person name="Leung T.F."/>
            <person name="Tungtrongchitr A."/>
            <person name="Zhong N."/>
            <person name="Liu Z."/>
            <person name="Tsui S."/>
        </authorList>
    </citation>
    <scope>NUCLEOTIDE SEQUENCE</scope>
    <source>
        <strain evidence="1">Derf</strain>
        <tissue evidence="1">Whole organism</tissue>
    </source>
</reference>
<proteinExistence type="predicted"/>
<reference evidence="1" key="1">
    <citation type="submission" date="2013-05" db="EMBL/GenBank/DDBJ databases">
        <authorList>
            <person name="Yim A.K.Y."/>
            <person name="Chan T.F."/>
            <person name="Ji K.M."/>
            <person name="Liu X.Y."/>
            <person name="Zhou J.W."/>
            <person name="Li R.Q."/>
            <person name="Yang K.Y."/>
            <person name="Li J."/>
            <person name="Li M."/>
            <person name="Law P.T.W."/>
            <person name="Wu Y.L."/>
            <person name="Cai Z.L."/>
            <person name="Qin H."/>
            <person name="Bao Y."/>
            <person name="Leung R.K.K."/>
            <person name="Ng P.K.S."/>
            <person name="Zou J."/>
            <person name="Zhong X.J."/>
            <person name="Ran P.X."/>
            <person name="Zhong N.S."/>
            <person name="Liu Z.G."/>
            <person name="Tsui S.K.W."/>
        </authorList>
    </citation>
    <scope>NUCLEOTIDE SEQUENCE</scope>
    <source>
        <strain evidence="1">Derf</strain>
        <tissue evidence="1">Whole organism</tissue>
    </source>
</reference>
<dbReference type="EMBL" id="ASGP02000002">
    <property type="protein sequence ID" value="KAH9522582.1"/>
    <property type="molecule type" value="Genomic_DNA"/>
</dbReference>
<gene>
    <name evidence="1" type="ORF">DERF_006146</name>
</gene>
<accession>A0A922L9F0</accession>
<protein>
    <submittedName>
        <fullName evidence="1">Uncharacterized protein</fullName>
    </submittedName>
</protein>
<dbReference type="AlphaFoldDB" id="A0A922L9F0"/>
<sequence>MILNQMEMISRYNFEITNSPSTNIQNHCKCTCAESNQLTCYIKWSRIKVVLIFFSNFKTSQ</sequence>
<name>A0A922L9F0_DERFA</name>
<comment type="caution">
    <text evidence="1">The sequence shown here is derived from an EMBL/GenBank/DDBJ whole genome shotgun (WGS) entry which is preliminary data.</text>
</comment>
<evidence type="ECO:0000313" key="2">
    <source>
        <dbReference type="Proteomes" id="UP000790347"/>
    </source>
</evidence>
<organism evidence="1 2">
    <name type="scientific">Dermatophagoides farinae</name>
    <name type="common">American house dust mite</name>
    <dbReference type="NCBI Taxonomy" id="6954"/>
    <lineage>
        <taxon>Eukaryota</taxon>
        <taxon>Metazoa</taxon>
        <taxon>Ecdysozoa</taxon>
        <taxon>Arthropoda</taxon>
        <taxon>Chelicerata</taxon>
        <taxon>Arachnida</taxon>
        <taxon>Acari</taxon>
        <taxon>Acariformes</taxon>
        <taxon>Sarcoptiformes</taxon>
        <taxon>Astigmata</taxon>
        <taxon>Psoroptidia</taxon>
        <taxon>Analgoidea</taxon>
        <taxon>Pyroglyphidae</taxon>
        <taxon>Dermatophagoidinae</taxon>
        <taxon>Dermatophagoides</taxon>
    </lineage>
</organism>
<dbReference type="Proteomes" id="UP000790347">
    <property type="component" value="Unassembled WGS sequence"/>
</dbReference>
<keyword evidence="2" id="KW-1185">Reference proteome</keyword>